<evidence type="ECO:0000313" key="3">
    <source>
        <dbReference type="Proteomes" id="UP000050482"/>
    </source>
</evidence>
<organism evidence="2 3">
    <name type="scientific">Alicyclobacillus ferrooxydans</name>
    <dbReference type="NCBI Taxonomy" id="471514"/>
    <lineage>
        <taxon>Bacteria</taxon>
        <taxon>Bacillati</taxon>
        <taxon>Bacillota</taxon>
        <taxon>Bacilli</taxon>
        <taxon>Bacillales</taxon>
        <taxon>Alicyclobacillaceae</taxon>
        <taxon>Alicyclobacillus</taxon>
    </lineage>
</organism>
<evidence type="ECO:0000259" key="1">
    <source>
        <dbReference type="Pfam" id="PF01973"/>
    </source>
</evidence>
<keyword evidence="3" id="KW-1185">Reference proteome</keyword>
<evidence type="ECO:0000313" key="2">
    <source>
        <dbReference type="EMBL" id="KPV44366.1"/>
    </source>
</evidence>
<comment type="caution">
    <text evidence="2">The sequence shown here is derived from an EMBL/GenBank/DDBJ whole genome shotgun (WGS) entry which is preliminary data.</text>
</comment>
<reference evidence="2 3" key="1">
    <citation type="submission" date="2015-09" db="EMBL/GenBank/DDBJ databases">
        <title>Draft genome sequence of Alicyclobacillus ferrooxydans DSM 22381.</title>
        <authorList>
            <person name="Hemp J."/>
        </authorList>
    </citation>
    <scope>NUCLEOTIDE SEQUENCE [LARGE SCALE GENOMIC DNA]</scope>
    <source>
        <strain evidence="2 3">TC-34</strain>
    </source>
</reference>
<name>A0A0P9EM11_9BACL</name>
<dbReference type="PANTHER" id="PTHR41786">
    <property type="entry name" value="MOTILITY ACCESSORY FACTOR MAF"/>
    <property type="match status" value="1"/>
</dbReference>
<dbReference type="Pfam" id="PF01973">
    <property type="entry name" value="MptE-like"/>
    <property type="match status" value="1"/>
</dbReference>
<feature type="domain" description="6-hydroxymethylpterin diphosphokinase MptE-like" evidence="1">
    <location>
        <begin position="209"/>
        <end position="380"/>
    </location>
</feature>
<dbReference type="EMBL" id="LJCO01000033">
    <property type="protein sequence ID" value="KPV44366.1"/>
    <property type="molecule type" value="Genomic_DNA"/>
</dbReference>
<dbReference type="PANTHER" id="PTHR41786:SF1">
    <property type="entry name" value="6-HYDROXYMETHYLPTERIN DIPHOSPHOKINASE MPTE-LIKE DOMAIN-CONTAINING PROTEIN"/>
    <property type="match status" value="1"/>
</dbReference>
<sequence>MMNFLERNLESLGNNNAQMIAELIANCEFPTNRKCERSSTGVMYYRHEHDRRWMHLTSAYAPEEEAARQCERLLHDTTSSLCFVLGEAGFYHVEEILKRVSSKTFVVLVSSKPEHLKLVLQSRDLSGVLSDYRLIFAVDSDEKVVHGFLNEIVTRHPKKMPTFTVFEHPVEGTLQSQFCKGVKEHLAWLFRTLISNFHTAALYEEYWAENFMLNIPYFINSKVITDLEDSWMKKPVIIVGAGPSLEKNIHLLHRAKGRALIVCCDTAYRIMKRHDIVPDLIVTVDGTPANAEHMAGIDYSDAPLLADYYSHYDIIANHKNNKIFIETIDFHQNWWDKVSPFRKQKASIVSGGSVATLAFSFARRIGANPIILIGVDLSYPGGMYYAKGAIHDDRTVEDVKKTRQLIEVTDLNGSTTYTTSDYYYYLQWFERQAKESTDGRLYINATEGGALKEGFQISTLREVIDRYCDNDANTQAWMELLASKPVDPALIAQTTQNIKRSYFETKGLVNLSAILIKRLEQFVLTIADGKYADIPEMVSFIQKGYAKTMRLQYALTFINGQAHKTAWKDHLVETVMEDGRDSLTERERAIASAHRTLDLFRDFYRVAQDTVQLHRRGLAVLKQTYQTGEASMDEC</sequence>
<dbReference type="AlphaFoldDB" id="A0A0P9EM11"/>
<dbReference type="InterPro" id="IPR002826">
    <property type="entry name" value="MptE-like"/>
</dbReference>
<dbReference type="STRING" id="471514.AN477_06955"/>
<dbReference type="Proteomes" id="UP000050482">
    <property type="component" value="Unassembled WGS sequence"/>
</dbReference>
<dbReference type="PATRIC" id="fig|471514.4.peg.3632"/>
<dbReference type="OrthoDB" id="5291305at2"/>
<proteinExistence type="predicted"/>
<gene>
    <name evidence="2" type="ORF">AN477_06955</name>
</gene>
<protein>
    <recommendedName>
        <fullName evidence="1">6-hydroxymethylpterin diphosphokinase MptE-like domain-containing protein</fullName>
    </recommendedName>
</protein>
<accession>A0A0P9EM11</accession>